<dbReference type="SUPFAM" id="SSF48371">
    <property type="entry name" value="ARM repeat"/>
    <property type="match status" value="1"/>
</dbReference>
<evidence type="ECO:0008006" key="3">
    <source>
        <dbReference type="Google" id="ProtNLM"/>
    </source>
</evidence>
<protein>
    <recommendedName>
        <fullName evidence="3">Phage tail protein</fullName>
    </recommendedName>
</protein>
<comment type="caution">
    <text evidence="1">The sequence shown here is derived from an EMBL/GenBank/DDBJ whole genome shotgun (WGS) entry which is preliminary data.</text>
</comment>
<name>A0A2N5PMH7_MEDGN</name>
<proteinExistence type="predicted"/>
<organism evidence="1 2">
    <name type="scientific">Mediterraneibacter gnavus</name>
    <name type="common">Ruminococcus gnavus</name>
    <dbReference type="NCBI Taxonomy" id="33038"/>
    <lineage>
        <taxon>Bacteria</taxon>
        <taxon>Bacillati</taxon>
        <taxon>Bacillota</taxon>
        <taxon>Clostridia</taxon>
        <taxon>Lachnospirales</taxon>
        <taxon>Lachnospiraceae</taxon>
        <taxon>Mediterraneibacter</taxon>
    </lineage>
</organism>
<dbReference type="Proteomes" id="UP000235093">
    <property type="component" value="Unassembled WGS sequence"/>
</dbReference>
<dbReference type="PANTHER" id="PTHR37813:SF1">
    <property type="entry name" value="FELS-2 PROPHAGE PROTEIN"/>
    <property type="match status" value="1"/>
</dbReference>
<gene>
    <name evidence="1" type="ORF">CDL23_04840</name>
</gene>
<dbReference type="EMBL" id="NIHT01000006">
    <property type="protein sequence ID" value="PLT76347.1"/>
    <property type="molecule type" value="Genomic_DNA"/>
</dbReference>
<dbReference type="InterPro" id="IPR016024">
    <property type="entry name" value="ARM-type_fold"/>
</dbReference>
<dbReference type="Gene3D" id="1.20.120.20">
    <property type="entry name" value="Apolipoprotein"/>
    <property type="match status" value="1"/>
</dbReference>
<dbReference type="RefSeq" id="WP_066730738.1">
    <property type="nucleotide sequence ID" value="NZ_NIHT01000006.1"/>
</dbReference>
<evidence type="ECO:0000313" key="2">
    <source>
        <dbReference type="Proteomes" id="UP000235093"/>
    </source>
</evidence>
<evidence type="ECO:0000313" key="1">
    <source>
        <dbReference type="EMBL" id="PLT76347.1"/>
    </source>
</evidence>
<reference evidence="1 2" key="1">
    <citation type="journal article" date="2017" name="Genome Med.">
        <title>A novel Ruminococcus gnavus clade enriched in inflammatory bowel disease patients.</title>
        <authorList>
            <person name="Hall A.B."/>
            <person name="Yassour M."/>
            <person name="Sauk J."/>
            <person name="Garner A."/>
            <person name="Jiang X."/>
            <person name="Arthur T."/>
            <person name="Lagoudas G.K."/>
            <person name="Vatanen T."/>
            <person name="Fornelos N."/>
            <person name="Wilson R."/>
            <person name="Bertha M."/>
            <person name="Cohen M."/>
            <person name="Garber J."/>
            <person name="Khalili H."/>
            <person name="Gevers D."/>
            <person name="Ananthakrishnan A.N."/>
            <person name="Kugathasan S."/>
            <person name="Lander E.S."/>
            <person name="Blainey P."/>
            <person name="Vlamakis H."/>
            <person name="Xavier R.J."/>
            <person name="Huttenhower C."/>
        </authorList>
    </citation>
    <scope>NUCLEOTIDE SEQUENCE [LARGE SCALE GENOMIC DNA]</scope>
    <source>
        <strain evidence="1 2">RJX1125</strain>
    </source>
</reference>
<dbReference type="PANTHER" id="PTHR37813">
    <property type="entry name" value="FELS-2 PROPHAGE PROTEIN"/>
    <property type="match status" value="1"/>
</dbReference>
<dbReference type="AlphaFoldDB" id="A0A2N5PMH7"/>
<sequence length="764" mass="82096">MDLFKLVGTIAINNSEANSQIEGTTEKASTFSSKLSSGIGTVAKWGTAIVGGATVAGTALVGFATKSASTADNIDKMSQKIGISRQAYQELDFICSQSGTSVDTLQAGMKSLTSAMDGAKSGTKANVEQFERLGVAVTNSDGTFRSQEDVMWDTLSALQGMEDQTEKARLATELFGRSGTELMPLLNGEAGSIEEMKKQAHDLGLVLDDELIDNGVNLTDSLDQTKRAFQSIGTQLGASLMPIVEQASDYIQQALPSIQALIQRLSPIITSLLDSLLPPLMDLASTIFPILMDLIEQLIPPVTQIVQAILPIIVQLIQMLLPPIVQIVQMVLPILVQLITALLPLLQPILELLQPLIDLLMVLLEPLIELLNLILPPLIQVITAVVQVIVGVLQPVIEALATVLGDVLGVAFKAIGTVVKAVVDAISGDWSGLKNILTTVWNAIKSVAETVWNGIKTFLSNLMNGIKTTISNVWNGIKNTVSTVINAIKTVIETVFNAVKTFISNVWNGIKTTVSNVVNGIKTTISNVFNAIKTTISNILNGVKTTFSNVWNGIKTTVTNVINGIKTGISNGLNGAKNVVTNVLNGIKNSFSNIFENVKNVVKGAIDKIKGFFQFKVELPKIKLPHFGISPSGWQIGDLLKGSIPKLGIEWYAKAMDKGMIMNQPTIFGYDSASQNFLAGGEAGSETVVGTQNLMEMIQTAVNSENSILIQFFTKLIALLEDFFPQVLENMGYDLVLDTGALVAETAPQMDEELGKIFKRKGRQ</sequence>
<accession>A0A2N5PMH7</accession>